<dbReference type="GO" id="GO:0006508">
    <property type="term" value="P:proteolysis"/>
    <property type="evidence" value="ECO:0007669"/>
    <property type="project" value="UniProtKB-KW"/>
</dbReference>
<accession>A0ABZ0I2S1</accession>
<evidence type="ECO:0000313" key="1">
    <source>
        <dbReference type="EMBL" id="WOJ93083.1"/>
    </source>
</evidence>
<dbReference type="InterPro" id="IPR016545">
    <property type="entry name" value="UCP009120_prtse"/>
</dbReference>
<reference evidence="1 2" key="1">
    <citation type="submission" date="2023-10" db="EMBL/GenBank/DDBJ databases">
        <title>Two novel species belonging to the OM43/NOR5 clade.</title>
        <authorList>
            <person name="Park M."/>
        </authorList>
    </citation>
    <scope>NUCLEOTIDE SEQUENCE [LARGE SCALE GENOMIC DNA]</scope>
    <source>
        <strain evidence="1 2">IMCC43200</strain>
    </source>
</reference>
<dbReference type="Proteomes" id="UP001626537">
    <property type="component" value="Chromosome"/>
</dbReference>
<keyword evidence="1" id="KW-0645">Protease</keyword>
<dbReference type="SUPFAM" id="SSF56235">
    <property type="entry name" value="N-terminal nucleophile aminohydrolases (Ntn hydrolases)"/>
    <property type="match status" value="1"/>
</dbReference>
<dbReference type="GO" id="GO:0000502">
    <property type="term" value="C:proteasome complex"/>
    <property type="evidence" value="ECO:0007669"/>
    <property type="project" value="UniProtKB-KW"/>
</dbReference>
<dbReference type="PIRSF" id="PIRSF009120">
    <property type="entry name" value="UCP009120_prtse"/>
    <property type="match status" value="1"/>
</dbReference>
<dbReference type="Gene3D" id="3.60.20.10">
    <property type="entry name" value="Glutamine Phosphoribosylpyrophosphate, subunit 1, domain 1"/>
    <property type="match status" value="1"/>
</dbReference>
<dbReference type="InterPro" id="IPR001353">
    <property type="entry name" value="Proteasome_sua/b"/>
</dbReference>
<name>A0ABZ0I2S1_9GAMM</name>
<protein>
    <submittedName>
        <fullName evidence="1">Proteasome-type protease</fullName>
    </submittedName>
</protein>
<organism evidence="1 2">
    <name type="scientific">Congregibacter variabilis</name>
    <dbReference type="NCBI Taxonomy" id="3081200"/>
    <lineage>
        <taxon>Bacteria</taxon>
        <taxon>Pseudomonadati</taxon>
        <taxon>Pseudomonadota</taxon>
        <taxon>Gammaproteobacteria</taxon>
        <taxon>Cellvibrionales</taxon>
        <taxon>Halieaceae</taxon>
        <taxon>Congregibacter</taxon>
    </lineage>
</organism>
<keyword evidence="2" id="KW-1185">Reference proteome</keyword>
<gene>
    <name evidence="1" type="ORF">R0135_15040</name>
</gene>
<keyword evidence="1" id="KW-0647">Proteasome</keyword>
<dbReference type="GO" id="GO:0008233">
    <property type="term" value="F:peptidase activity"/>
    <property type="evidence" value="ECO:0007669"/>
    <property type="project" value="UniProtKB-KW"/>
</dbReference>
<evidence type="ECO:0000313" key="2">
    <source>
        <dbReference type="Proteomes" id="UP001626537"/>
    </source>
</evidence>
<sequence>MTYCLAIALEDGLVFCSDSRTNAGPDRVSKYSKMHRFSVPYERSMVILTAGNLATSQAVIAQIQRDLEEKTELNIFNARYVSDVADYIGEISLKEQQKYAKKGGPNAGFNASATFILGGQIKGNAPELYMIYPEGNHITASDLYPYLQIGETKYGKPILDRIIRSDTPVETAMRCALVSIDSTMRSNATVGPPLECLFYRRDSLMPHEEYCVLEEGHPYLADLRQSWDDNIRLAFDNLPSLSAVFEADQSQDQ</sequence>
<proteinExistence type="predicted"/>
<dbReference type="InterPro" id="IPR029055">
    <property type="entry name" value="Ntn_hydrolases_N"/>
</dbReference>
<dbReference type="Pfam" id="PF00227">
    <property type="entry name" value="Proteasome"/>
    <property type="match status" value="1"/>
</dbReference>
<dbReference type="CDD" id="cd03765">
    <property type="entry name" value="proteasome_beta_bacterial"/>
    <property type="match status" value="1"/>
</dbReference>
<dbReference type="EMBL" id="CP136864">
    <property type="protein sequence ID" value="WOJ93083.1"/>
    <property type="molecule type" value="Genomic_DNA"/>
</dbReference>
<keyword evidence="1" id="KW-0378">Hydrolase</keyword>
<dbReference type="RefSeq" id="WP_407347742.1">
    <property type="nucleotide sequence ID" value="NZ_CP136864.1"/>
</dbReference>